<proteinExistence type="predicted"/>
<gene>
    <name evidence="1" type="ORF">CKO28_02510</name>
</gene>
<keyword evidence="2" id="KW-1185">Reference proteome</keyword>
<comment type="caution">
    <text evidence="1">The sequence shown here is derived from an EMBL/GenBank/DDBJ whole genome shotgun (WGS) entry which is preliminary data.</text>
</comment>
<organism evidence="1 2">
    <name type="scientific">Rhodovibrio sodomensis</name>
    <dbReference type="NCBI Taxonomy" id="1088"/>
    <lineage>
        <taxon>Bacteria</taxon>
        <taxon>Pseudomonadati</taxon>
        <taxon>Pseudomonadota</taxon>
        <taxon>Alphaproteobacteria</taxon>
        <taxon>Rhodospirillales</taxon>
        <taxon>Rhodovibrionaceae</taxon>
        <taxon>Rhodovibrio</taxon>
    </lineage>
</organism>
<dbReference type="RefSeq" id="WP_200338972.1">
    <property type="nucleotide sequence ID" value="NZ_NRRL01000003.1"/>
</dbReference>
<protein>
    <submittedName>
        <fullName evidence="1">Uncharacterized protein</fullName>
    </submittedName>
</protein>
<dbReference type="EMBL" id="NRRL01000003">
    <property type="protein sequence ID" value="MBK1666914.1"/>
    <property type="molecule type" value="Genomic_DNA"/>
</dbReference>
<sequence length="159" mass="18002">MAIQWSLWVWPSQRQPDSLDHERARAAGLSIEDWRARQRSVEARSSSDWAEVLDAGGESEDDRRTRYDRQRQAYGFAFDPMRALRADQLTAGSSGTGQQRRTVVHAVAADTVLRGRLKRRPGEALCKPDLVPHDWGQAAPDARITCKACRRLLDPHARD</sequence>
<evidence type="ECO:0000313" key="1">
    <source>
        <dbReference type="EMBL" id="MBK1666914.1"/>
    </source>
</evidence>
<accession>A0ABS1D9K1</accession>
<name>A0ABS1D9K1_9PROT</name>
<reference evidence="1 2" key="1">
    <citation type="journal article" date="2020" name="Microorganisms">
        <title>Osmotic Adaptation and Compatible Solute Biosynthesis of Phototrophic Bacteria as Revealed from Genome Analyses.</title>
        <authorList>
            <person name="Imhoff J.F."/>
            <person name="Rahn T."/>
            <person name="Kunzel S."/>
            <person name="Keller A."/>
            <person name="Neulinger S.C."/>
        </authorList>
    </citation>
    <scope>NUCLEOTIDE SEQUENCE [LARGE SCALE GENOMIC DNA]</scope>
    <source>
        <strain evidence="1 2">DSM 9895</strain>
    </source>
</reference>
<dbReference type="Proteomes" id="UP001296873">
    <property type="component" value="Unassembled WGS sequence"/>
</dbReference>
<evidence type="ECO:0000313" key="2">
    <source>
        <dbReference type="Proteomes" id="UP001296873"/>
    </source>
</evidence>